<dbReference type="Gene3D" id="3.40.50.2000">
    <property type="entry name" value="Glycogen Phosphorylase B"/>
    <property type="match status" value="2"/>
</dbReference>
<feature type="domain" description="Glycosyl transferase family 1" evidence="3">
    <location>
        <begin position="198"/>
        <end position="321"/>
    </location>
</feature>
<evidence type="ECO:0000259" key="3">
    <source>
        <dbReference type="Pfam" id="PF00534"/>
    </source>
</evidence>
<organism evidence="5 6">
    <name type="scientific">Mycobacterium deserti</name>
    <dbReference type="NCBI Taxonomy" id="2978347"/>
    <lineage>
        <taxon>Bacteria</taxon>
        <taxon>Bacillati</taxon>
        <taxon>Actinomycetota</taxon>
        <taxon>Actinomycetes</taxon>
        <taxon>Mycobacteriales</taxon>
        <taxon>Mycobacteriaceae</taxon>
        <taxon>Mycobacterium</taxon>
    </lineage>
</organism>
<dbReference type="Pfam" id="PF00534">
    <property type="entry name" value="Glycos_transf_1"/>
    <property type="match status" value="1"/>
</dbReference>
<comment type="caution">
    <text evidence="5">The sequence shown here is derived from an EMBL/GenBank/DDBJ whole genome shotgun (WGS) entry which is preliminary data.</text>
</comment>
<keyword evidence="6" id="KW-1185">Reference proteome</keyword>
<name>A0ABT2M6B0_9MYCO</name>
<reference evidence="6" key="1">
    <citation type="submission" date="2023-07" db="EMBL/GenBank/DDBJ databases">
        <authorList>
            <person name="Deng Y."/>
            <person name="Zhang Y.-Q."/>
        </authorList>
    </citation>
    <scope>NUCLEOTIDE SEQUENCE [LARGE SCALE GENOMIC DNA]</scope>
    <source>
        <strain evidence="6">CPCC 205710</strain>
    </source>
</reference>
<dbReference type="GO" id="GO:0016757">
    <property type="term" value="F:glycosyltransferase activity"/>
    <property type="evidence" value="ECO:0007669"/>
    <property type="project" value="UniProtKB-KW"/>
</dbReference>
<dbReference type="PANTHER" id="PTHR45947">
    <property type="entry name" value="SULFOQUINOVOSYL TRANSFERASE SQD2"/>
    <property type="match status" value="1"/>
</dbReference>
<dbReference type="InterPro" id="IPR050194">
    <property type="entry name" value="Glycosyltransferase_grp1"/>
</dbReference>
<keyword evidence="1 5" id="KW-0328">Glycosyltransferase</keyword>
<evidence type="ECO:0000313" key="6">
    <source>
        <dbReference type="Proteomes" id="UP001206639"/>
    </source>
</evidence>
<dbReference type="RefSeq" id="WP_260991808.1">
    <property type="nucleotide sequence ID" value="NZ_JAODWD010000001.1"/>
</dbReference>
<dbReference type="EMBL" id="JAODWD010000001">
    <property type="protein sequence ID" value="MCT7657792.1"/>
    <property type="molecule type" value="Genomic_DNA"/>
</dbReference>
<evidence type="ECO:0000256" key="1">
    <source>
        <dbReference type="ARBA" id="ARBA00022676"/>
    </source>
</evidence>
<keyword evidence="2 5" id="KW-0808">Transferase</keyword>
<protein>
    <submittedName>
        <fullName evidence="5">Glycosyltransferase</fullName>
        <ecNumber evidence="5">2.4.-.-</ecNumber>
    </submittedName>
</protein>
<gene>
    <name evidence="5" type="ORF">N4S67_05105</name>
</gene>
<feature type="domain" description="Glycosyltransferase subfamily 4-like N-terminal" evidence="4">
    <location>
        <begin position="15"/>
        <end position="188"/>
    </location>
</feature>
<dbReference type="InterPro" id="IPR001296">
    <property type="entry name" value="Glyco_trans_1"/>
</dbReference>
<dbReference type="Pfam" id="PF13439">
    <property type="entry name" value="Glyco_transf_4"/>
    <property type="match status" value="1"/>
</dbReference>
<proteinExistence type="predicted"/>
<dbReference type="InterPro" id="IPR028098">
    <property type="entry name" value="Glyco_trans_4-like_N"/>
</dbReference>
<sequence>MRVAIVHERLTEIAGSEHVVTELSREWPDAPISIPIVDTRVAAAFASRVITGPLSSAYRMTGYRSYAPLLPLVPGWLRRRDFGSADAVIISHHAFAVAAVNAATTRPTVVYVHSPARWAWDERMRSEEASSRPGRLALDVLSRLAIKAELAAAPKITSIVANSAAVAQRIERHWEREAEVVHPPVNVSFYTPDAAEARDDYFLLAGRLVGYKRPDIAIRAAAEAGVKLVVAGDGREAAKCRKFAEGGDITFVGRVSDGELRSLYRRAKAMVMPGEEDFGITPVEAMACGTPVIAFGVGGALDSVVDGITGALVVGTSDAEVVSNFAEKFTSFDGRHFDPVGIRRHAEQFSPEAFRSKMAGVVTRTLAAHRHG</sequence>
<dbReference type="Proteomes" id="UP001206639">
    <property type="component" value="Unassembled WGS sequence"/>
</dbReference>
<dbReference type="EC" id="2.4.-.-" evidence="5"/>
<evidence type="ECO:0000259" key="4">
    <source>
        <dbReference type="Pfam" id="PF13439"/>
    </source>
</evidence>
<evidence type="ECO:0000313" key="5">
    <source>
        <dbReference type="EMBL" id="MCT7657792.1"/>
    </source>
</evidence>
<evidence type="ECO:0000256" key="2">
    <source>
        <dbReference type="ARBA" id="ARBA00022679"/>
    </source>
</evidence>
<dbReference type="SUPFAM" id="SSF53756">
    <property type="entry name" value="UDP-Glycosyltransferase/glycogen phosphorylase"/>
    <property type="match status" value="1"/>
</dbReference>
<dbReference type="PANTHER" id="PTHR45947:SF3">
    <property type="entry name" value="SULFOQUINOVOSYL TRANSFERASE SQD2"/>
    <property type="match status" value="1"/>
</dbReference>
<accession>A0ABT2M6B0</accession>